<name>A0AAN6YJP6_9PEZI</name>
<proteinExistence type="predicted"/>
<comment type="caution">
    <text evidence="1">The sequence shown here is derived from an EMBL/GenBank/DDBJ whole genome shotgun (WGS) entry which is preliminary data.</text>
</comment>
<dbReference type="Proteomes" id="UP001301769">
    <property type="component" value="Unassembled WGS sequence"/>
</dbReference>
<accession>A0AAN6YJP6</accession>
<evidence type="ECO:0000313" key="2">
    <source>
        <dbReference type="Proteomes" id="UP001301769"/>
    </source>
</evidence>
<gene>
    <name evidence="1" type="ORF">QBC37DRAFT_408390</name>
</gene>
<sequence>MWTWRKDDIEKLRTAIQKHKTNLMIGLLGDIARDIKDIKSTVTVVHNSLSDQERSKVVSWIQKETNPTVKHNAACGLRKKEDNTGEWILRYERVAVVA</sequence>
<dbReference type="AlphaFoldDB" id="A0AAN6YJP6"/>
<keyword evidence="2" id="KW-1185">Reference proteome</keyword>
<dbReference type="EMBL" id="MU858045">
    <property type="protein sequence ID" value="KAK4220334.1"/>
    <property type="molecule type" value="Genomic_DNA"/>
</dbReference>
<evidence type="ECO:0000313" key="1">
    <source>
        <dbReference type="EMBL" id="KAK4220334.1"/>
    </source>
</evidence>
<organism evidence="1 2">
    <name type="scientific">Rhypophila decipiens</name>
    <dbReference type="NCBI Taxonomy" id="261697"/>
    <lineage>
        <taxon>Eukaryota</taxon>
        <taxon>Fungi</taxon>
        <taxon>Dikarya</taxon>
        <taxon>Ascomycota</taxon>
        <taxon>Pezizomycotina</taxon>
        <taxon>Sordariomycetes</taxon>
        <taxon>Sordariomycetidae</taxon>
        <taxon>Sordariales</taxon>
        <taxon>Naviculisporaceae</taxon>
        <taxon>Rhypophila</taxon>
    </lineage>
</organism>
<protein>
    <submittedName>
        <fullName evidence="1">Uncharacterized protein</fullName>
    </submittedName>
</protein>
<reference evidence="1" key="2">
    <citation type="submission" date="2023-05" db="EMBL/GenBank/DDBJ databases">
        <authorList>
            <consortium name="Lawrence Berkeley National Laboratory"/>
            <person name="Steindorff A."/>
            <person name="Hensen N."/>
            <person name="Bonometti L."/>
            <person name="Westerberg I."/>
            <person name="Brannstrom I.O."/>
            <person name="Guillou S."/>
            <person name="Cros-Aarteil S."/>
            <person name="Calhoun S."/>
            <person name="Haridas S."/>
            <person name="Kuo A."/>
            <person name="Mondo S."/>
            <person name="Pangilinan J."/>
            <person name="Riley R."/>
            <person name="Labutti K."/>
            <person name="Andreopoulos B."/>
            <person name="Lipzen A."/>
            <person name="Chen C."/>
            <person name="Yanf M."/>
            <person name="Daum C."/>
            <person name="Ng V."/>
            <person name="Clum A."/>
            <person name="Ohm R."/>
            <person name="Martin F."/>
            <person name="Silar P."/>
            <person name="Natvig D."/>
            <person name="Lalanne C."/>
            <person name="Gautier V."/>
            <person name="Ament-Velasquez S.L."/>
            <person name="Kruys A."/>
            <person name="Hutchinson M.I."/>
            <person name="Powell A.J."/>
            <person name="Barry K."/>
            <person name="Miller A.N."/>
            <person name="Grigoriev I.V."/>
            <person name="Debuchy R."/>
            <person name="Gladieux P."/>
            <person name="Thoren M.H."/>
            <person name="Johannesson H."/>
        </authorList>
    </citation>
    <scope>NUCLEOTIDE SEQUENCE</scope>
    <source>
        <strain evidence="1">PSN293</strain>
    </source>
</reference>
<reference evidence="1" key="1">
    <citation type="journal article" date="2023" name="Mol. Phylogenet. Evol.">
        <title>Genome-scale phylogeny and comparative genomics of the fungal order Sordariales.</title>
        <authorList>
            <person name="Hensen N."/>
            <person name="Bonometti L."/>
            <person name="Westerberg I."/>
            <person name="Brannstrom I.O."/>
            <person name="Guillou S."/>
            <person name="Cros-Aarteil S."/>
            <person name="Calhoun S."/>
            <person name="Haridas S."/>
            <person name="Kuo A."/>
            <person name="Mondo S."/>
            <person name="Pangilinan J."/>
            <person name="Riley R."/>
            <person name="LaButti K."/>
            <person name="Andreopoulos B."/>
            <person name="Lipzen A."/>
            <person name="Chen C."/>
            <person name="Yan M."/>
            <person name="Daum C."/>
            <person name="Ng V."/>
            <person name="Clum A."/>
            <person name="Steindorff A."/>
            <person name="Ohm R.A."/>
            <person name="Martin F."/>
            <person name="Silar P."/>
            <person name="Natvig D.O."/>
            <person name="Lalanne C."/>
            <person name="Gautier V."/>
            <person name="Ament-Velasquez S.L."/>
            <person name="Kruys A."/>
            <person name="Hutchinson M.I."/>
            <person name="Powell A.J."/>
            <person name="Barry K."/>
            <person name="Miller A.N."/>
            <person name="Grigoriev I.V."/>
            <person name="Debuchy R."/>
            <person name="Gladieux P."/>
            <person name="Hiltunen Thoren M."/>
            <person name="Johannesson H."/>
        </authorList>
    </citation>
    <scope>NUCLEOTIDE SEQUENCE</scope>
    <source>
        <strain evidence="1">PSN293</strain>
    </source>
</reference>